<dbReference type="AlphaFoldDB" id="A0AAD6YGI0"/>
<keyword evidence="3" id="KW-1185">Reference proteome</keyword>
<proteinExistence type="predicted"/>
<evidence type="ECO:0000313" key="2">
    <source>
        <dbReference type="EMBL" id="KAJ7215924.1"/>
    </source>
</evidence>
<sequence length="213" mass="23204">MRFSFPSRARYKVSSAGSSKPKPGKRGALPDVVRTSLYALKESADAFPPLKSAVGGVIVVWEIADRAKNSKANAREIAMRTKEIVDVVADAVPDPSAISPPMLQSIERFTVLLDEIRCRLEAIALTSTVSRLVHLNSDERALQRIKAQLDDAYRDLVAASALRVEVQSTKISVQQAQTQRDITKISATTFVFVSAGWRLLCAREAASQGKHAA</sequence>
<evidence type="ECO:0000313" key="3">
    <source>
        <dbReference type="Proteomes" id="UP001219525"/>
    </source>
</evidence>
<dbReference type="GO" id="GO:0007166">
    <property type="term" value="P:cell surface receptor signaling pathway"/>
    <property type="evidence" value="ECO:0007669"/>
    <property type="project" value="InterPro"/>
</dbReference>
<evidence type="ECO:0000256" key="1">
    <source>
        <dbReference type="SAM" id="MobiDB-lite"/>
    </source>
</evidence>
<organism evidence="2 3">
    <name type="scientific">Mycena pura</name>
    <dbReference type="NCBI Taxonomy" id="153505"/>
    <lineage>
        <taxon>Eukaryota</taxon>
        <taxon>Fungi</taxon>
        <taxon>Dikarya</taxon>
        <taxon>Basidiomycota</taxon>
        <taxon>Agaricomycotina</taxon>
        <taxon>Agaricomycetes</taxon>
        <taxon>Agaricomycetidae</taxon>
        <taxon>Agaricales</taxon>
        <taxon>Marasmiineae</taxon>
        <taxon>Mycenaceae</taxon>
        <taxon>Mycena</taxon>
    </lineage>
</organism>
<dbReference type="Proteomes" id="UP001219525">
    <property type="component" value="Unassembled WGS sequence"/>
</dbReference>
<dbReference type="InterPro" id="IPR036537">
    <property type="entry name" value="Adaptor_Cbl_N_dom_sf"/>
</dbReference>
<feature type="compositionally biased region" description="Low complexity" evidence="1">
    <location>
        <begin position="12"/>
        <end position="21"/>
    </location>
</feature>
<dbReference type="InterPro" id="IPR059179">
    <property type="entry name" value="MLKL-like_MCAfunc"/>
</dbReference>
<protein>
    <submittedName>
        <fullName evidence="2">Uncharacterized protein</fullName>
    </submittedName>
</protein>
<comment type="caution">
    <text evidence="2">The sequence shown here is derived from an EMBL/GenBank/DDBJ whole genome shotgun (WGS) entry which is preliminary data.</text>
</comment>
<dbReference type="CDD" id="cd21037">
    <property type="entry name" value="MLKL_NTD"/>
    <property type="match status" value="1"/>
</dbReference>
<name>A0AAD6YGI0_9AGAR</name>
<dbReference type="EMBL" id="JARJCW010000016">
    <property type="protein sequence ID" value="KAJ7215924.1"/>
    <property type="molecule type" value="Genomic_DNA"/>
</dbReference>
<gene>
    <name evidence="2" type="ORF">GGX14DRAFT_606888</name>
</gene>
<dbReference type="Gene3D" id="1.20.930.20">
    <property type="entry name" value="Adaptor protein Cbl, N-terminal domain"/>
    <property type="match status" value="1"/>
</dbReference>
<reference evidence="2" key="1">
    <citation type="submission" date="2023-03" db="EMBL/GenBank/DDBJ databases">
        <title>Massive genome expansion in bonnet fungi (Mycena s.s.) driven by repeated elements and novel gene families across ecological guilds.</title>
        <authorList>
            <consortium name="Lawrence Berkeley National Laboratory"/>
            <person name="Harder C.B."/>
            <person name="Miyauchi S."/>
            <person name="Viragh M."/>
            <person name="Kuo A."/>
            <person name="Thoen E."/>
            <person name="Andreopoulos B."/>
            <person name="Lu D."/>
            <person name="Skrede I."/>
            <person name="Drula E."/>
            <person name="Henrissat B."/>
            <person name="Morin E."/>
            <person name="Kohler A."/>
            <person name="Barry K."/>
            <person name="LaButti K."/>
            <person name="Morin E."/>
            <person name="Salamov A."/>
            <person name="Lipzen A."/>
            <person name="Mereny Z."/>
            <person name="Hegedus B."/>
            <person name="Baldrian P."/>
            <person name="Stursova M."/>
            <person name="Weitz H."/>
            <person name="Taylor A."/>
            <person name="Grigoriev I.V."/>
            <person name="Nagy L.G."/>
            <person name="Martin F."/>
            <person name="Kauserud H."/>
        </authorList>
    </citation>
    <scope>NUCLEOTIDE SEQUENCE</scope>
    <source>
        <strain evidence="2">9144</strain>
    </source>
</reference>
<accession>A0AAD6YGI0</accession>
<feature type="region of interest" description="Disordered" evidence="1">
    <location>
        <begin position="1"/>
        <end position="28"/>
    </location>
</feature>